<dbReference type="Proteomes" id="UP001060336">
    <property type="component" value="Chromosome"/>
</dbReference>
<organism evidence="2 3">
    <name type="scientific">Nisaea acidiphila</name>
    <dbReference type="NCBI Taxonomy" id="1862145"/>
    <lineage>
        <taxon>Bacteria</taxon>
        <taxon>Pseudomonadati</taxon>
        <taxon>Pseudomonadota</taxon>
        <taxon>Alphaproteobacteria</taxon>
        <taxon>Rhodospirillales</taxon>
        <taxon>Thalassobaculaceae</taxon>
        <taxon>Nisaea</taxon>
    </lineage>
</organism>
<dbReference type="KEGG" id="naci:NUH88_15880"/>
<dbReference type="AlphaFoldDB" id="A0A9J7APN4"/>
<reference evidence="2" key="1">
    <citation type="submission" date="2022-08" db="EMBL/GenBank/DDBJ databases">
        <title>Nisaea acidiphila sp. nov., isolated from a marine algal debris and emended description of the genus Nisaea Urios et al. 2008.</title>
        <authorList>
            <person name="Kwon K."/>
        </authorList>
    </citation>
    <scope>NUCLEOTIDE SEQUENCE</scope>
    <source>
        <strain evidence="2">MEBiC11861</strain>
    </source>
</reference>
<keyword evidence="3" id="KW-1185">Reference proteome</keyword>
<evidence type="ECO:0000313" key="3">
    <source>
        <dbReference type="Proteomes" id="UP001060336"/>
    </source>
</evidence>
<evidence type="ECO:0000256" key="1">
    <source>
        <dbReference type="SAM" id="MobiDB-lite"/>
    </source>
</evidence>
<dbReference type="RefSeq" id="WP_257767376.1">
    <property type="nucleotide sequence ID" value="NZ_CP102480.1"/>
</dbReference>
<gene>
    <name evidence="2" type="ORF">NUH88_15880</name>
</gene>
<accession>A0A9J7APN4</accession>
<feature type="region of interest" description="Disordered" evidence="1">
    <location>
        <begin position="101"/>
        <end position="129"/>
    </location>
</feature>
<evidence type="ECO:0000313" key="2">
    <source>
        <dbReference type="EMBL" id="UUX48874.1"/>
    </source>
</evidence>
<dbReference type="EMBL" id="CP102480">
    <property type="protein sequence ID" value="UUX48874.1"/>
    <property type="molecule type" value="Genomic_DNA"/>
</dbReference>
<protein>
    <submittedName>
        <fullName evidence="2">Uncharacterized protein</fullName>
    </submittedName>
</protein>
<proteinExistence type="predicted"/>
<sequence>MVSREKLLEVAREAAKRSSGSRKRASGPKVFVASQLQDVKDMYDILGSWPAVAEELRKLGICWSTGKFSGSDLRSLVSQIESGNPPRPQPAGRDQLVAACHRDAPNDIPAESPSIGESQKKAPAVPKGEVELDLSGLFEVRAK</sequence>
<name>A0A9J7APN4_9PROT</name>